<dbReference type="Proteomes" id="UP000199158">
    <property type="component" value="Unassembled WGS sequence"/>
</dbReference>
<dbReference type="InterPro" id="IPR008146">
    <property type="entry name" value="Gln_synth_cat_dom"/>
</dbReference>
<evidence type="ECO:0000256" key="4">
    <source>
        <dbReference type="ARBA" id="ARBA00022840"/>
    </source>
</evidence>
<keyword evidence="2" id="KW-0436">Ligase</keyword>
<dbReference type="RefSeq" id="WP_092751281.1">
    <property type="nucleotide sequence ID" value="NZ_FOCG01000001.1"/>
</dbReference>
<organism evidence="9 10">
    <name type="scientific">Hydrogenoanaerobacterium saccharovorans</name>
    <dbReference type="NCBI Taxonomy" id="474960"/>
    <lineage>
        <taxon>Bacteria</taxon>
        <taxon>Bacillati</taxon>
        <taxon>Bacillota</taxon>
        <taxon>Clostridia</taxon>
        <taxon>Eubacteriales</taxon>
        <taxon>Oscillospiraceae</taxon>
        <taxon>Hydrogenoanaerobacterium</taxon>
    </lineage>
</organism>
<evidence type="ECO:0000256" key="6">
    <source>
        <dbReference type="RuleBase" id="RU000384"/>
    </source>
</evidence>
<protein>
    <submittedName>
        <fullName evidence="9">L-glutamine synthetase</fullName>
    </submittedName>
</protein>
<feature type="domain" description="GS beta-grasp" evidence="7">
    <location>
        <begin position="15"/>
        <end position="100"/>
    </location>
</feature>
<dbReference type="PROSITE" id="PS51986">
    <property type="entry name" value="GS_BETA_GRASP"/>
    <property type="match status" value="1"/>
</dbReference>
<dbReference type="STRING" id="474960.SAMN05216180_0490"/>
<dbReference type="Gene3D" id="3.30.590.10">
    <property type="entry name" value="Glutamine synthetase/guanido kinase, catalytic domain"/>
    <property type="match status" value="1"/>
</dbReference>
<dbReference type="GO" id="GO:0004356">
    <property type="term" value="F:glutamine synthetase activity"/>
    <property type="evidence" value="ECO:0007669"/>
    <property type="project" value="InterPro"/>
</dbReference>
<dbReference type="InterPro" id="IPR014746">
    <property type="entry name" value="Gln_synth/guanido_kin_cat_dom"/>
</dbReference>
<dbReference type="AlphaFoldDB" id="A0A1H7ZA86"/>
<keyword evidence="3" id="KW-0547">Nucleotide-binding</keyword>
<keyword evidence="4" id="KW-0067">ATP-binding</keyword>
<dbReference type="Gene3D" id="3.10.20.70">
    <property type="entry name" value="Glutamine synthetase, N-terminal domain"/>
    <property type="match status" value="1"/>
</dbReference>
<gene>
    <name evidence="9" type="ORF">SAMN05216180_0490</name>
</gene>
<dbReference type="Pfam" id="PF03951">
    <property type="entry name" value="Gln-synt_N"/>
    <property type="match status" value="1"/>
</dbReference>
<reference evidence="9 10" key="1">
    <citation type="submission" date="2016-10" db="EMBL/GenBank/DDBJ databases">
        <authorList>
            <person name="de Groot N.N."/>
        </authorList>
    </citation>
    <scope>NUCLEOTIDE SEQUENCE [LARGE SCALE GENOMIC DNA]</scope>
    <source>
        <strain evidence="9 10">CGMCC 1.5070</strain>
    </source>
</reference>
<dbReference type="SMART" id="SM01230">
    <property type="entry name" value="Gln-synt_C"/>
    <property type="match status" value="1"/>
</dbReference>
<evidence type="ECO:0000256" key="1">
    <source>
        <dbReference type="ARBA" id="ARBA00009897"/>
    </source>
</evidence>
<dbReference type="PANTHER" id="PTHR43785">
    <property type="entry name" value="GAMMA-GLUTAMYLPUTRESCINE SYNTHETASE"/>
    <property type="match status" value="1"/>
</dbReference>
<dbReference type="SUPFAM" id="SSF54368">
    <property type="entry name" value="Glutamine synthetase, N-terminal domain"/>
    <property type="match status" value="1"/>
</dbReference>
<dbReference type="Pfam" id="PF00120">
    <property type="entry name" value="Gln-synt_C"/>
    <property type="match status" value="1"/>
</dbReference>
<keyword evidence="10" id="KW-1185">Reference proteome</keyword>
<dbReference type="PROSITE" id="PS51987">
    <property type="entry name" value="GS_CATALYTIC"/>
    <property type="match status" value="1"/>
</dbReference>
<proteinExistence type="inferred from homology"/>
<evidence type="ECO:0000256" key="5">
    <source>
        <dbReference type="PROSITE-ProRule" id="PRU01330"/>
    </source>
</evidence>
<name>A0A1H7ZA86_9FIRM</name>
<evidence type="ECO:0000313" key="9">
    <source>
        <dbReference type="EMBL" id="SEM54389.1"/>
    </source>
</evidence>
<dbReference type="GO" id="GO:0005524">
    <property type="term" value="F:ATP binding"/>
    <property type="evidence" value="ECO:0007669"/>
    <property type="project" value="UniProtKB-KW"/>
</dbReference>
<evidence type="ECO:0000313" key="10">
    <source>
        <dbReference type="Proteomes" id="UP000199158"/>
    </source>
</evidence>
<dbReference type="PANTHER" id="PTHR43785:SF12">
    <property type="entry name" value="TYPE-1 GLUTAMINE SYNTHETASE 2"/>
    <property type="match status" value="1"/>
</dbReference>
<comment type="similarity">
    <text evidence="1 5 6">Belongs to the glutamine synthetase family.</text>
</comment>
<sequence>MNCTMAEVLQFVKENDVKFIRLAFCDIFGTQKNISIMPAELPRAFESGISFDASAIHGFMNVEESDLFLVPDPATLSILPWRPTQGRVVRMFCDIKRPDGTSFEGDTRNLLRLAVKKAENMGCQCKIGAECEFYLFELDETGEPTLVPHDRAGYFDMAPLDKGENVRREICLTLEEMGIQPESSHHEQGPGQNEIDFRYSDALSAADNLTTFKWVVKTTAARNGLHASFLPKPLAHKSGSGLHVNMSLTKNGINLFDQTGFEHNKEVESFMQGILDRIPEMTAFFNPIVNSYKRFGSFEAPKYITWSHQNRSQLVRIPAAKGEYSRMELRSPDPACNPFTAFALLIFAGLEGIEQHKTLCAPADFNLFAASPQQLEGIATIPQSLEQALDIAQSSGFIKSIFSENTLEKYLAAKHTECESYAAAQNKEQFELEHYFMKY</sequence>
<dbReference type="GO" id="GO:0006542">
    <property type="term" value="P:glutamine biosynthetic process"/>
    <property type="evidence" value="ECO:0007669"/>
    <property type="project" value="InterPro"/>
</dbReference>
<dbReference type="SUPFAM" id="SSF55931">
    <property type="entry name" value="Glutamine synthetase/guanido kinase"/>
    <property type="match status" value="1"/>
</dbReference>
<evidence type="ECO:0000259" key="8">
    <source>
        <dbReference type="PROSITE" id="PS51987"/>
    </source>
</evidence>
<evidence type="ECO:0000259" key="7">
    <source>
        <dbReference type="PROSITE" id="PS51986"/>
    </source>
</evidence>
<dbReference type="InterPro" id="IPR036651">
    <property type="entry name" value="Gln_synt_N_sf"/>
</dbReference>
<dbReference type="OrthoDB" id="9807095at2"/>
<dbReference type="EMBL" id="FOCG01000001">
    <property type="protein sequence ID" value="SEM54389.1"/>
    <property type="molecule type" value="Genomic_DNA"/>
</dbReference>
<evidence type="ECO:0000256" key="3">
    <source>
        <dbReference type="ARBA" id="ARBA00022741"/>
    </source>
</evidence>
<feature type="domain" description="GS catalytic" evidence="8">
    <location>
        <begin position="107"/>
        <end position="439"/>
    </location>
</feature>
<evidence type="ECO:0000256" key="2">
    <source>
        <dbReference type="ARBA" id="ARBA00022598"/>
    </source>
</evidence>
<dbReference type="InterPro" id="IPR008147">
    <property type="entry name" value="Gln_synt_N"/>
</dbReference>
<accession>A0A1H7ZA86</accession>